<feature type="transmembrane region" description="Helical" evidence="6">
    <location>
        <begin position="225"/>
        <end position="249"/>
    </location>
</feature>
<comment type="similarity">
    <text evidence="6">Belongs to the binding-protein-dependent transport system permease family.</text>
</comment>
<evidence type="ECO:0000256" key="2">
    <source>
        <dbReference type="ARBA" id="ARBA00022448"/>
    </source>
</evidence>
<protein>
    <submittedName>
        <fullName evidence="8">ABC transporter permease</fullName>
    </submittedName>
</protein>
<dbReference type="Pfam" id="PF00528">
    <property type="entry name" value="BPD_transp_1"/>
    <property type="match status" value="1"/>
</dbReference>
<evidence type="ECO:0000256" key="6">
    <source>
        <dbReference type="RuleBase" id="RU363032"/>
    </source>
</evidence>
<dbReference type="Gene3D" id="1.10.3720.10">
    <property type="entry name" value="MetI-like"/>
    <property type="match status" value="1"/>
</dbReference>
<evidence type="ECO:0000259" key="7">
    <source>
        <dbReference type="PROSITE" id="PS50928"/>
    </source>
</evidence>
<feature type="transmembrane region" description="Helical" evidence="6">
    <location>
        <begin position="178"/>
        <end position="204"/>
    </location>
</feature>
<dbReference type="PROSITE" id="PS50928">
    <property type="entry name" value="ABC_TM1"/>
    <property type="match status" value="1"/>
</dbReference>
<evidence type="ECO:0000313" key="8">
    <source>
        <dbReference type="EMBL" id="MFC5650532.1"/>
    </source>
</evidence>
<feature type="transmembrane region" description="Helical" evidence="6">
    <location>
        <begin position="28"/>
        <end position="55"/>
    </location>
</feature>
<comment type="subcellular location">
    <subcellularLocation>
        <location evidence="6">Cell membrane</location>
        <topology evidence="6">Multi-pass membrane protein</topology>
    </subcellularLocation>
    <subcellularLocation>
        <location evidence="1">Membrane</location>
        <topology evidence="1">Multi-pass membrane protein</topology>
    </subcellularLocation>
</comment>
<proteinExistence type="inferred from homology"/>
<comment type="caution">
    <text evidence="8">The sequence shown here is derived from an EMBL/GenBank/DDBJ whole genome shotgun (WGS) entry which is preliminary data.</text>
</comment>
<evidence type="ECO:0000256" key="4">
    <source>
        <dbReference type="ARBA" id="ARBA00022989"/>
    </source>
</evidence>
<organism evidence="8 9">
    <name type="scientific">Paenibacillus solisilvae</name>
    <dbReference type="NCBI Taxonomy" id="2486751"/>
    <lineage>
        <taxon>Bacteria</taxon>
        <taxon>Bacillati</taxon>
        <taxon>Bacillota</taxon>
        <taxon>Bacilli</taxon>
        <taxon>Bacillales</taxon>
        <taxon>Paenibacillaceae</taxon>
        <taxon>Paenibacillus</taxon>
    </lineage>
</organism>
<dbReference type="EMBL" id="JBHSOW010000058">
    <property type="protein sequence ID" value="MFC5650532.1"/>
    <property type="molecule type" value="Genomic_DNA"/>
</dbReference>
<keyword evidence="5 6" id="KW-0472">Membrane</keyword>
<reference evidence="9" key="1">
    <citation type="journal article" date="2019" name="Int. J. Syst. Evol. Microbiol.">
        <title>The Global Catalogue of Microorganisms (GCM) 10K type strain sequencing project: providing services to taxonomists for standard genome sequencing and annotation.</title>
        <authorList>
            <consortium name="The Broad Institute Genomics Platform"/>
            <consortium name="The Broad Institute Genome Sequencing Center for Infectious Disease"/>
            <person name="Wu L."/>
            <person name="Ma J."/>
        </authorList>
    </citation>
    <scope>NUCLEOTIDE SEQUENCE [LARGE SCALE GENOMIC DNA]</scope>
    <source>
        <strain evidence="9">CGMCC 1.3240</strain>
    </source>
</reference>
<evidence type="ECO:0000256" key="5">
    <source>
        <dbReference type="ARBA" id="ARBA00023136"/>
    </source>
</evidence>
<evidence type="ECO:0000256" key="3">
    <source>
        <dbReference type="ARBA" id="ARBA00022692"/>
    </source>
</evidence>
<dbReference type="InterPro" id="IPR035906">
    <property type="entry name" value="MetI-like_sf"/>
</dbReference>
<dbReference type="RefSeq" id="WP_379189094.1">
    <property type="nucleotide sequence ID" value="NZ_JBHSOW010000058.1"/>
</dbReference>
<sequence>MEDVVVKGVRKKTVQKKSVLKLISRDKYLLLFLLPVVVHLFIFSYLPILGISVAFRDYRIGDPFLAWGSDAKWVGLKHFIEFVNSMYFVRILRNTFFLSALFLIFGFWVPIVFSIFLNEIRHSLYKKVIQTMTFMPHFISTVVIVGIVVNFVSIDGIVNSIIQLFGGNREQLLNNPQYFRVIFIVSTIWQTFGWGSLLYLAAIAGIDPGQYESARMDGANRWKQAIHITLPGITPTIVILLLFTVGRILSTDTDKVLLMYNPSIYETADVIGTYTYRTGLLEGSFSYASAIGFFSAVVNFILLIFANSISRRYTEYGLW</sequence>
<dbReference type="PANTHER" id="PTHR43496">
    <property type="entry name" value="PROTEIN LPLB"/>
    <property type="match status" value="1"/>
</dbReference>
<dbReference type="SUPFAM" id="SSF161098">
    <property type="entry name" value="MetI-like"/>
    <property type="match status" value="1"/>
</dbReference>
<gene>
    <name evidence="8" type="ORF">ACFPYJ_15655</name>
</gene>
<feature type="transmembrane region" description="Helical" evidence="6">
    <location>
        <begin position="96"/>
        <end position="117"/>
    </location>
</feature>
<feature type="transmembrane region" description="Helical" evidence="6">
    <location>
        <begin position="285"/>
        <end position="306"/>
    </location>
</feature>
<evidence type="ECO:0000256" key="1">
    <source>
        <dbReference type="ARBA" id="ARBA00004141"/>
    </source>
</evidence>
<dbReference type="Proteomes" id="UP001596047">
    <property type="component" value="Unassembled WGS sequence"/>
</dbReference>
<keyword evidence="3 6" id="KW-0812">Transmembrane</keyword>
<dbReference type="PANTHER" id="PTHR43496:SF1">
    <property type="entry name" value="POLYGALACTURONAN_RHAMNOGALACTURONAN TRANSPORT SYSTEM PERMEASE PROTEIN YTEP"/>
    <property type="match status" value="1"/>
</dbReference>
<name>A0ABW0VXD1_9BACL</name>
<keyword evidence="4 6" id="KW-1133">Transmembrane helix</keyword>
<feature type="domain" description="ABC transmembrane type-1" evidence="7">
    <location>
        <begin position="92"/>
        <end position="306"/>
    </location>
</feature>
<dbReference type="InterPro" id="IPR000515">
    <property type="entry name" value="MetI-like"/>
</dbReference>
<evidence type="ECO:0000313" key="9">
    <source>
        <dbReference type="Proteomes" id="UP001596047"/>
    </source>
</evidence>
<keyword evidence="2 6" id="KW-0813">Transport</keyword>
<keyword evidence="9" id="KW-1185">Reference proteome</keyword>
<dbReference type="CDD" id="cd06261">
    <property type="entry name" value="TM_PBP2"/>
    <property type="match status" value="1"/>
</dbReference>
<accession>A0ABW0VXD1</accession>
<feature type="transmembrane region" description="Helical" evidence="6">
    <location>
        <begin position="138"/>
        <end position="158"/>
    </location>
</feature>